<dbReference type="AlphaFoldDB" id="A0A015KE43"/>
<gene>
    <name evidence="1" type="ORF">RirG_019730</name>
</gene>
<evidence type="ECO:0000313" key="2">
    <source>
        <dbReference type="Proteomes" id="UP000022910"/>
    </source>
</evidence>
<accession>A0A015KE43</accession>
<reference evidence="1 2" key="1">
    <citation type="submission" date="2014-02" db="EMBL/GenBank/DDBJ databases">
        <title>Single nucleus genome sequencing reveals high similarity among nuclei of an endomycorrhizal fungus.</title>
        <authorList>
            <person name="Lin K."/>
            <person name="Geurts R."/>
            <person name="Zhang Z."/>
            <person name="Limpens E."/>
            <person name="Saunders D.G."/>
            <person name="Mu D."/>
            <person name="Pang E."/>
            <person name="Cao H."/>
            <person name="Cha H."/>
            <person name="Lin T."/>
            <person name="Zhou Q."/>
            <person name="Shang Y."/>
            <person name="Li Y."/>
            <person name="Ivanov S."/>
            <person name="Sharma T."/>
            <person name="Velzen R.V."/>
            <person name="Ruijter N.D."/>
            <person name="Aanen D.K."/>
            <person name="Win J."/>
            <person name="Kamoun S."/>
            <person name="Bisseling T."/>
            <person name="Huang S."/>
        </authorList>
    </citation>
    <scope>NUCLEOTIDE SEQUENCE [LARGE SCALE GENOMIC DNA]</scope>
    <source>
        <strain evidence="2">DAOM197198w</strain>
    </source>
</reference>
<keyword evidence="2" id="KW-1185">Reference proteome</keyword>
<name>A0A015KE43_RHIIW</name>
<dbReference type="EMBL" id="JEMT01009964">
    <property type="protein sequence ID" value="EXX77890.1"/>
    <property type="molecule type" value="Genomic_DNA"/>
</dbReference>
<proteinExistence type="predicted"/>
<evidence type="ECO:0000313" key="1">
    <source>
        <dbReference type="EMBL" id="EXX77890.1"/>
    </source>
</evidence>
<protein>
    <submittedName>
        <fullName evidence="1">Uncharacterized protein</fullName>
    </submittedName>
</protein>
<sequence length="404" mass="46461">MKILPKSARETKNAFFRKKGWALHSILVYTRKSESHQLDIQVFDHWLADTCQDAWFTASSLHAVIESLKVKPDWVTFLSDNGPYYYNADLMLILGHWNEWYNISVKKWGFLEAGEAKTSIDFHHAQVCIDCSNNLENHHYYLLNHWLQISHVINRYVRLGFNINEGVDIENAIQGICGISIAYLEPERKKESGRKKKIQYQEIPIGMSGTGRQKLAKIAQFEKRPLEKPNPQVSDHSIPTSNWNIPLSHKSKINTNRLIIEELKKQLKEYGVDTDVSNNRVILAEILQNKLNDEISSQNIDVLNTEIIDTDLGSRQVLNHTSNFALSSGWALKENQKFGKKGGGKQISKNVIPYLEAYFLARDINKSKKYTAQEMHNELKGLVEEEVLEEEEIPKISTISNWIS</sequence>
<dbReference type="Proteomes" id="UP000022910">
    <property type="component" value="Unassembled WGS sequence"/>
</dbReference>
<organism evidence="1 2">
    <name type="scientific">Rhizophagus irregularis (strain DAOM 197198w)</name>
    <name type="common">Glomus intraradices</name>
    <dbReference type="NCBI Taxonomy" id="1432141"/>
    <lineage>
        <taxon>Eukaryota</taxon>
        <taxon>Fungi</taxon>
        <taxon>Fungi incertae sedis</taxon>
        <taxon>Mucoromycota</taxon>
        <taxon>Glomeromycotina</taxon>
        <taxon>Glomeromycetes</taxon>
        <taxon>Glomerales</taxon>
        <taxon>Glomeraceae</taxon>
        <taxon>Rhizophagus</taxon>
    </lineage>
</organism>
<dbReference type="HOGENOM" id="CLU_814195_0_0_1"/>
<comment type="caution">
    <text evidence="1">The sequence shown here is derived from an EMBL/GenBank/DDBJ whole genome shotgun (WGS) entry which is preliminary data.</text>
</comment>